<dbReference type="NCBIfam" id="TIGR00125">
    <property type="entry name" value="cyt_tran_rel"/>
    <property type="match status" value="1"/>
</dbReference>
<dbReference type="PANTHER" id="PTHR37512:SF1">
    <property type="entry name" value="NADR_TTD14 AAA DOMAIN-CONTAINING PROTEIN"/>
    <property type="match status" value="1"/>
</dbReference>
<protein>
    <submittedName>
        <fullName evidence="2">Trifunctional nicotinamide-nucleotide adenylyltransferase/ribosylnicotinamide kinase/transcriptional regulator NadR</fullName>
    </submittedName>
</protein>
<dbReference type="NCBIfam" id="NF005988">
    <property type="entry name" value="PRK08099.1"/>
    <property type="match status" value="1"/>
</dbReference>
<dbReference type="GO" id="GO:0000166">
    <property type="term" value="F:nucleotide binding"/>
    <property type="evidence" value="ECO:0007669"/>
    <property type="project" value="UniProtKB-KW"/>
</dbReference>
<dbReference type="Gene3D" id="3.40.50.620">
    <property type="entry name" value="HUPs"/>
    <property type="match status" value="1"/>
</dbReference>
<keyword evidence="2" id="KW-0548">Nucleotidyltransferase</keyword>
<feature type="binding site" evidence="1">
    <location>
        <begin position="87"/>
        <end position="100"/>
    </location>
    <ligand>
        <name>NAD(+)</name>
        <dbReference type="ChEBI" id="CHEBI:57540"/>
        <label>1</label>
    </ligand>
</feature>
<comment type="caution">
    <text evidence="2">The sequence shown here is derived from an EMBL/GenBank/DDBJ whole genome shotgun (WGS) entry which is preliminary data.</text>
</comment>
<keyword evidence="2" id="KW-0418">Kinase</keyword>
<name>A0A2C9XW26_9GAMM</name>
<dbReference type="GO" id="GO:0009435">
    <property type="term" value="P:NAD+ biosynthetic process"/>
    <property type="evidence" value="ECO:0007669"/>
    <property type="project" value="InterPro"/>
</dbReference>
<dbReference type="InterPro" id="IPR027417">
    <property type="entry name" value="P-loop_NTPase"/>
</dbReference>
<dbReference type="InterPro" id="IPR014729">
    <property type="entry name" value="Rossmann-like_a/b/a_fold"/>
</dbReference>
<dbReference type="PANTHER" id="PTHR37512">
    <property type="entry name" value="TRIFUNCTIONAL NAD BIOSYNTHESIS/REGULATOR PROTEIN NADR"/>
    <property type="match status" value="1"/>
</dbReference>
<dbReference type="Proteomes" id="UP000194968">
    <property type="component" value="Unassembled WGS sequence"/>
</dbReference>
<dbReference type="InterPro" id="IPR016429">
    <property type="entry name" value="NAD_NadR"/>
</dbReference>
<dbReference type="EMBL" id="NASK01000093">
    <property type="protein sequence ID" value="OTQ49680.1"/>
    <property type="molecule type" value="Genomic_DNA"/>
</dbReference>
<dbReference type="OrthoDB" id="3249147at2"/>
<feature type="binding site" evidence="1">
    <location>
        <begin position="13"/>
        <end position="16"/>
    </location>
    <ligand>
        <name>NAD(+)</name>
        <dbReference type="ChEBI" id="CHEBI:57540"/>
        <label>1</label>
    </ligand>
</feature>
<sequence>MIMSSKHRVGLIFGKFYPLHSGHIYLIEKALTQVDELHVMLGCEAIRDKQLFEKSRLPRQPQVSDRFSWLKETFKDRHNIHIHISDEAGINYYPNGWQDWSDSIKRILLEHKIEPTVVFTSESQDVKQHERYFGCPVIIVDADRDFVNISATQIRENPYQNWSYIAKAAKPFFVKKVAIIGHDKFNELPVQLANIYNTQYVSNGYINYIQREISTTENKRYLSENDYLRIAMLHVERMSKAVEDANKLLFTSIDFDTLAKYYNQIFAKSNEVLNGLKNSYQFDLVIHEHDLPANSTPLQHFEIVSQMVESLLI</sequence>
<accession>A0A2C9XW26</accession>
<proteinExistence type="predicted"/>
<dbReference type="GO" id="GO:0000309">
    <property type="term" value="F:nicotinamide-nucleotide adenylyltransferase activity"/>
    <property type="evidence" value="ECO:0007669"/>
    <property type="project" value="InterPro"/>
</dbReference>
<evidence type="ECO:0000313" key="2">
    <source>
        <dbReference type="EMBL" id="OTQ49680.1"/>
    </source>
</evidence>
<dbReference type="AlphaFoldDB" id="A0A2C9XW26"/>
<feature type="binding site" evidence="1">
    <location>
        <position position="47"/>
    </location>
    <ligand>
        <name>NAD(+)</name>
        <dbReference type="ChEBI" id="CHEBI:57540"/>
        <label>1</label>
    </ligand>
</feature>
<reference evidence="2 3" key="1">
    <citation type="submission" date="2017-03" db="EMBL/GenBank/DDBJ databases">
        <title>Comparative genomics of honeybee gut symbionts reveal geographically distinct and subgroup specific antibiotic resistance.</title>
        <authorList>
            <person name="Ludvigsen J."/>
            <person name="Porcellato D."/>
            <person name="Labee-Lund T.M."/>
            <person name="Amdam G.V."/>
            <person name="Rudi K."/>
        </authorList>
    </citation>
    <scope>NUCLEOTIDE SEQUENCE [LARGE SCALE GENOMIC DNA]</scope>
    <source>
        <strain evidence="2 3">A-4-12</strain>
    </source>
</reference>
<feature type="binding site" evidence="1">
    <location>
        <begin position="120"/>
        <end position="122"/>
    </location>
    <ligand>
        <name>NAD(+)</name>
        <dbReference type="ChEBI" id="CHEBI:57540"/>
        <label>1</label>
    </ligand>
</feature>
<dbReference type="GO" id="GO:0050262">
    <property type="term" value="F:ribosylnicotinamide kinase activity"/>
    <property type="evidence" value="ECO:0007669"/>
    <property type="project" value="InterPro"/>
</dbReference>
<dbReference type="InterPro" id="IPR004821">
    <property type="entry name" value="Cyt_trans-like"/>
</dbReference>
<evidence type="ECO:0000256" key="1">
    <source>
        <dbReference type="PIRSR" id="PIRSR004776-1"/>
    </source>
</evidence>
<organism evidence="2 3">
    <name type="scientific">Gilliamella apis</name>
    <dbReference type="NCBI Taxonomy" id="1970738"/>
    <lineage>
        <taxon>Bacteria</taxon>
        <taxon>Pseudomonadati</taxon>
        <taxon>Pseudomonadota</taxon>
        <taxon>Gammaproteobacteria</taxon>
        <taxon>Orbales</taxon>
        <taxon>Orbaceae</taxon>
        <taxon>Gilliamella</taxon>
    </lineage>
</organism>
<evidence type="ECO:0000313" key="3">
    <source>
        <dbReference type="Proteomes" id="UP000194968"/>
    </source>
</evidence>
<dbReference type="Gene3D" id="3.40.50.300">
    <property type="entry name" value="P-loop containing nucleotide triphosphate hydrolases"/>
    <property type="match status" value="1"/>
</dbReference>
<dbReference type="SUPFAM" id="SSF52374">
    <property type="entry name" value="Nucleotidylyl transferase"/>
    <property type="match status" value="1"/>
</dbReference>
<keyword evidence="2" id="KW-0808">Transferase</keyword>
<dbReference type="InterPro" id="IPR052735">
    <property type="entry name" value="NAD_biosynth-regulator"/>
</dbReference>
<feature type="binding site" evidence="1">
    <location>
        <position position="20"/>
    </location>
    <ligand>
        <name>NAD(+)</name>
        <dbReference type="ChEBI" id="CHEBI:57540"/>
        <label>1</label>
    </ligand>
</feature>
<keyword evidence="1" id="KW-0547">Nucleotide-binding</keyword>
<dbReference type="PIRSF" id="PIRSF004776">
    <property type="entry name" value="NadR_NMNAT/RNK"/>
    <property type="match status" value="1"/>
</dbReference>
<gene>
    <name evidence="2" type="ORF">B6D06_05830</name>
</gene>